<dbReference type="PROSITE" id="PS51257">
    <property type="entry name" value="PROKAR_LIPOPROTEIN"/>
    <property type="match status" value="1"/>
</dbReference>
<feature type="domain" description="GST N-terminal" evidence="1">
    <location>
        <begin position="5"/>
        <end position="68"/>
    </location>
</feature>
<organism evidence="2 3">
    <name type="scientific">Leptidea sinapis</name>
    <dbReference type="NCBI Taxonomy" id="189913"/>
    <lineage>
        <taxon>Eukaryota</taxon>
        <taxon>Metazoa</taxon>
        <taxon>Ecdysozoa</taxon>
        <taxon>Arthropoda</taxon>
        <taxon>Hexapoda</taxon>
        <taxon>Insecta</taxon>
        <taxon>Pterygota</taxon>
        <taxon>Neoptera</taxon>
        <taxon>Endopterygota</taxon>
        <taxon>Lepidoptera</taxon>
        <taxon>Glossata</taxon>
        <taxon>Ditrysia</taxon>
        <taxon>Papilionoidea</taxon>
        <taxon>Pieridae</taxon>
        <taxon>Dismorphiinae</taxon>
        <taxon>Leptidea</taxon>
    </lineage>
</organism>
<dbReference type="InterPro" id="IPR036249">
    <property type="entry name" value="Thioredoxin-like_sf"/>
</dbReference>
<dbReference type="GO" id="GO:0006559">
    <property type="term" value="P:L-phenylalanine catabolic process"/>
    <property type="evidence" value="ECO:0007669"/>
    <property type="project" value="TreeGrafter"/>
</dbReference>
<dbReference type="GO" id="GO:0016034">
    <property type="term" value="F:maleylacetoacetate isomerase activity"/>
    <property type="evidence" value="ECO:0007669"/>
    <property type="project" value="TreeGrafter"/>
</dbReference>
<keyword evidence="3" id="KW-1185">Reference proteome</keyword>
<dbReference type="Proteomes" id="UP000324832">
    <property type="component" value="Unassembled WGS sequence"/>
</dbReference>
<accession>A0A5E4PWP8</accession>
<dbReference type="AlphaFoldDB" id="A0A5E4PWP8"/>
<dbReference type="InterPro" id="IPR004045">
    <property type="entry name" value="Glutathione_S-Trfase_N"/>
</dbReference>
<evidence type="ECO:0000259" key="1">
    <source>
        <dbReference type="PROSITE" id="PS50404"/>
    </source>
</evidence>
<dbReference type="GO" id="GO:0004364">
    <property type="term" value="F:glutathione transferase activity"/>
    <property type="evidence" value="ECO:0007669"/>
    <property type="project" value="TreeGrafter"/>
</dbReference>
<evidence type="ECO:0000313" key="2">
    <source>
        <dbReference type="EMBL" id="VVC89578.1"/>
    </source>
</evidence>
<dbReference type="EMBL" id="FZQP02000571">
    <property type="protein sequence ID" value="VVC89578.1"/>
    <property type="molecule type" value="Genomic_DNA"/>
</dbReference>
<proteinExistence type="predicted"/>
<dbReference type="Gene3D" id="3.40.30.10">
    <property type="entry name" value="Glutaredoxin"/>
    <property type="match status" value="1"/>
</dbReference>
<reference evidence="2 3" key="1">
    <citation type="submission" date="2017-07" db="EMBL/GenBank/DDBJ databases">
        <authorList>
            <person name="Talla V."/>
            <person name="Backstrom N."/>
        </authorList>
    </citation>
    <scope>NUCLEOTIDE SEQUENCE [LARGE SCALE GENOMIC DNA]</scope>
</reference>
<gene>
    <name evidence="2" type="ORF">LSINAPIS_LOCUS2660</name>
</gene>
<dbReference type="PROSITE" id="PS50404">
    <property type="entry name" value="GST_NTER"/>
    <property type="match status" value="1"/>
</dbReference>
<dbReference type="PANTHER" id="PTHR42673">
    <property type="entry name" value="MALEYLACETOACETATE ISOMERASE"/>
    <property type="match status" value="1"/>
</dbReference>
<dbReference type="PANTHER" id="PTHR42673:SF4">
    <property type="entry name" value="MALEYLACETOACETATE ISOMERASE"/>
    <property type="match status" value="1"/>
</dbReference>
<name>A0A5E4PWP8_9NEOP</name>
<dbReference type="GO" id="GO:0006749">
    <property type="term" value="P:glutathione metabolic process"/>
    <property type="evidence" value="ECO:0007669"/>
    <property type="project" value="TreeGrafter"/>
</dbReference>
<dbReference type="Pfam" id="PF13409">
    <property type="entry name" value="GST_N_2"/>
    <property type="match status" value="1"/>
</dbReference>
<dbReference type="SUPFAM" id="SSF52833">
    <property type="entry name" value="Thioredoxin-like"/>
    <property type="match status" value="1"/>
</dbReference>
<sequence>MVGETKAILYGFWLSSCSWRVRAALHLKRVPYVERNVDIVKERSQLTQEFEAINPTQKMAARSWNQWL</sequence>
<evidence type="ECO:0000313" key="3">
    <source>
        <dbReference type="Proteomes" id="UP000324832"/>
    </source>
</evidence>
<protein>
    <recommendedName>
        <fullName evidence="1">GST N-terminal domain-containing protein</fullName>
    </recommendedName>
</protein>